<dbReference type="Pfam" id="PF01535">
    <property type="entry name" value="PPR"/>
    <property type="match status" value="4"/>
</dbReference>
<evidence type="ECO:0000256" key="4">
    <source>
        <dbReference type="SAM" id="MobiDB-lite"/>
    </source>
</evidence>
<feature type="repeat" description="PPR" evidence="3">
    <location>
        <begin position="226"/>
        <end position="260"/>
    </location>
</feature>
<feature type="repeat" description="PPR" evidence="3">
    <location>
        <begin position="830"/>
        <end position="864"/>
    </location>
</feature>
<evidence type="ECO:0000313" key="6">
    <source>
        <dbReference type="Proteomes" id="UP000288805"/>
    </source>
</evidence>
<sequence length="1051" mass="118370">MALAIEPLKTSFICTTPPLPLKPSKNLKSCQNPKKPRNLIIHCSVHPDPWSLSTGNRPKPISKNPKNPLSDDNARRIIKGKARYLSVLRRNQGPQAQTPKWIKRTPEQMVQYLQDDRNGHLYGKHVVAAIRIVRSLAARPDGSYNMREVMGSFVAKLSFREMCVVLKEQRGWRQARDFFGWMKLQLSYQPSVIVYTILLRVYGQVGKIKLAEQAFLEMLEAGCEPDEVACGTMLCTYARWGRHKAMLSFYSAVQERGIIPSIAVFNFMLSSLQKKSLHGKVIDLWREMVDKGVVPNSFTYTVVISSLVKDGLVEESFKTFYEMKNLGFVPEEVTYSLLISLSSKTGNRDEAIKLYEDMRYRRIVPSNYTCASLLTLYYKNGDYSRAVSLFSEMEKNKIVADEVIYGLLIRIYGKLGLYEDAEKTFKETEQLGLLTNEKTYIAMAQVHLNSGNFEKALTIMELMRSRNIWFSRFSYIVLLQCYVMKEDLASAEATFQALSKTGLPDAGSCNDMLNLYIKLDLLEKAKDFIFQIRKDPVEFDMELCKTVMKVYCKKGMLRDAKQLIQEMGTNGLFKDSEFIQTLSLVMHEESERPDYVDDTVEALNQNNTLALELMLGLYSEVGNACKVEEILKMLLKTAGGDISKAQNLNDQLVKLGRGAEDASIASLITLYGKQHKLKKAIEVFSAIEGCTSGKLIYISMIDAYAKCGKAEEAYHLYEEVTGKGIELGVVSISKVVHALANYGKHQEAENVIRRSFEDGLELDTVAYNTFINAMLGAGRLHFANSIYDRMVSLGVAPSIQTYNTMIRSKTGKAVEMFNKARCSGVGVSLDEKTYTNLISYYGKAGKSHEASLLFREMQEEGIKPGKVSYNIMINVYATAGLHHEAQELFQAMLRDGCSPDSLTYLALIRAYTQSFKFLEAEETIMSMQNEGVLPSCVHFNQLLSAFAKAGFTEEAERVYHTLLSAGLSPDVACYRTMLRGYLDYGCVEKGITFFEQIRESVEPDRFIMSSAVHFYKLAGKELEAEGILDSMKSLGIPFLKNLEVGSKTKAP</sequence>
<dbReference type="NCBIfam" id="TIGR00756">
    <property type="entry name" value="PPR"/>
    <property type="match status" value="12"/>
</dbReference>
<feature type="repeat" description="PPR" evidence="3">
    <location>
        <begin position="693"/>
        <end position="727"/>
    </location>
</feature>
<dbReference type="InterPro" id="IPR011990">
    <property type="entry name" value="TPR-like_helical_dom_sf"/>
</dbReference>
<accession>A0A438E255</accession>
<protein>
    <submittedName>
        <fullName evidence="5">Pentatricopeptide repeat-containing protein</fullName>
    </submittedName>
</protein>
<proteinExistence type="inferred from homology"/>
<feature type="repeat" description="PPR" evidence="3">
    <location>
        <begin position="540"/>
        <end position="574"/>
    </location>
</feature>
<feature type="repeat" description="PPR" evidence="3">
    <location>
        <begin position="763"/>
        <end position="797"/>
    </location>
</feature>
<gene>
    <name evidence="5" type="primary">EMB976_0</name>
    <name evidence="5" type="ORF">CK203_107618</name>
</gene>
<dbReference type="Proteomes" id="UP000288805">
    <property type="component" value="Unassembled WGS sequence"/>
</dbReference>
<reference evidence="5 6" key="1">
    <citation type="journal article" date="2018" name="PLoS Genet.">
        <title>Population sequencing reveals clonal diversity and ancestral inbreeding in the grapevine cultivar Chardonnay.</title>
        <authorList>
            <person name="Roach M.J."/>
            <person name="Johnson D.L."/>
            <person name="Bohlmann J."/>
            <person name="van Vuuren H.J."/>
            <person name="Jones S.J."/>
            <person name="Pretorius I.S."/>
            <person name="Schmidt S.A."/>
            <person name="Borneman A.R."/>
        </authorList>
    </citation>
    <scope>NUCLEOTIDE SEQUENCE [LARGE SCALE GENOMIC DNA]</scope>
    <source>
        <strain evidence="6">cv. Chardonnay</strain>
        <tissue evidence="5">Leaf</tissue>
    </source>
</reference>
<dbReference type="PANTHER" id="PTHR47447">
    <property type="entry name" value="OS03G0856100 PROTEIN"/>
    <property type="match status" value="1"/>
</dbReference>
<feature type="repeat" description="PPR" evidence="3">
    <location>
        <begin position="900"/>
        <end position="934"/>
    </location>
</feature>
<organism evidence="5 6">
    <name type="scientific">Vitis vinifera</name>
    <name type="common">Grape</name>
    <dbReference type="NCBI Taxonomy" id="29760"/>
    <lineage>
        <taxon>Eukaryota</taxon>
        <taxon>Viridiplantae</taxon>
        <taxon>Streptophyta</taxon>
        <taxon>Embryophyta</taxon>
        <taxon>Tracheophyta</taxon>
        <taxon>Spermatophyta</taxon>
        <taxon>Magnoliopsida</taxon>
        <taxon>eudicotyledons</taxon>
        <taxon>Gunneridae</taxon>
        <taxon>Pentapetalae</taxon>
        <taxon>rosids</taxon>
        <taxon>Vitales</taxon>
        <taxon>Vitaceae</taxon>
        <taxon>Viteae</taxon>
        <taxon>Vitis</taxon>
    </lineage>
</organism>
<feature type="repeat" description="PPR" evidence="3">
    <location>
        <begin position="865"/>
        <end position="899"/>
    </location>
</feature>
<name>A0A438E255_VITVI</name>
<comment type="similarity">
    <text evidence="1">Belongs to the PPR family. P subfamily.</text>
</comment>
<dbReference type="AlphaFoldDB" id="A0A438E255"/>
<feature type="repeat" description="PPR" evidence="3">
    <location>
        <begin position="191"/>
        <end position="225"/>
    </location>
</feature>
<feature type="repeat" description="PPR" evidence="3">
    <location>
        <begin position="331"/>
        <end position="365"/>
    </location>
</feature>
<keyword evidence="2" id="KW-0677">Repeat</keyword>
<dbReference type="SUPFAM" id="SSF81901">
    <property type="entry name" value="HCP-like"/>
    <property type="match status" value="1"/>
</dbReference>
<comment type="caution">
    <text evidence="5">The sequence shown here is derived from an EMBL/GenBank/DDBJ whole genome shotgun (WGS) entry which is preliminary data.</text>
</comment>
<evidence type="ECO:0000256" key="3">
    <source>
        <dbReference type="PROSITE-ProRule" id="PRU00708"/>
    </source>
</evidence>
<dbReference type="Gene3D" id="1.25.40.10">
    <property type="entry name" value="Tetratricopeptide repeat domain"/>
    <property type="match status" value="7"/>
</dbReference>
<dbReference type="PANTHER" id="PTHR47447:SF24">
    <property type="entry name" value="PENTATRICOPEPTIDE REPEAT-CONTAINING PROTEIN"/>
    <property type="match status" value="1"/>
</dbReference>
<feature type="repeat" description="PPR" evidence="3">
    <location>
        <begin position="296"/>
        <end position="330"/>
    </location>
</feature>
<evidence type="ECO:0000313" key="5">
    <source>
        <dbReference type="EMBL" id="RVW41804.1"/>
    </source>
</evidence>
<evidence type="ECO:0000256" key="2">
    <source>
        <dbReference type="ARBA" id="ARBA00022737"/>
    </source>
</evidence>
<feature type="repeat" description="PPR" evidence="3">
    <location>
        <begin position="366"/>
        <end position="400"/>
    </location>
</feature>
<feature type="region of interest" description="Disordered" evidence="4">
    <location>
        <begin position="50"/>
        <end position="72"/>
    </location>
</feature>
<feature type="repeat" description="PPR" evidence="3">
    <location>
        <begin position="401"/>
        <end position="435"/>
    </location>
</feature>
<feature type="repeat" description="PPR" evidence="3">
    <location>
        <begin position="935"/>
        <end position="969"/>
    </location>
</feature>
<dbReference type="EMBL" id="QGNW01001429">
    <property type="protein sequence ID" value="RVW41804.1"/>
    <property type="molecule type" value="Genomic_DNA"/>
</dbReference>
<dbReference type="Pfam" id="PF13812">
    <property type="entry name" value="PPR_3"/>
    <property type="match status" value="2"/>
</dbReference>
<feature type="repeat" description="PPR" evidence="3">
    <location>
        <begin position="261"/>
        <end position="295"/>
    </location>
</feature>
<dbReference type="InterPro" id="IPR002885">
    <property type="entry name" value="PPR_rpt"/>
</dbReference>
<evidence type="ECO:0000256" key="1">
    <source>
        <dbReference type="ARBA" id="ARBA00007626"/>
    </source>
</evidence>
<dbReference type="PROSITE" id="PS51375">
    <property type="entry name" value="PPR"/>
    <property type="match status" value="14"/>
</dbReference>
<dbReference type="Pfam" id="PF13041">
    <property type="entry name" value="PPR_2"/>
    <property type="match status" value="4"/>
</dbReference>